<organism evidence="2 3">
    <name type="scientific">Lysinibacillus odysseyi 34hs-1 = NBRC 100172</name>
    <dbReference type="NCBI Taxonomy" id="1220589"/>
    <lineage>
        <taxon>Bacteria</taxon>
        <taxon>Bacillati</taxon>
        <taxon>Bacillota</taxon>
        <taxon>Bacilli</taxon>
        <taxon>Bacillales</taxon>
        <taxon>Bacillaceae</taxon>
        <taxon>Lysinibacillus</taxon>
    </lineage>
</organism>
<evidence type="ECO:0000313" key="2">
    <source>
        <dbReference type="EMBL" id="KGR82793.1"/>
    </source>
</evidence>
<evidence type="ECO:0000313" key="3">
    <source>
        <dbReference type="Proteomes" id="UP000030437"/>
    </source>
</evidence>
<reference evidence="2 3" key="1">
    <citation type="submission" date="2014-02" db="EMBL/GenBank/DDBJ databases">
        <title>Draft genome sequence of Lysinibacillus odysseyi NBRC 100172.</title>
        <authorList>
            <person name="Zhang F."/>
            <person name="Wang G."/>
            <person name="Zhang L."/>
        </authorList>
    </citation>
    <scope>NUCLEOTIDE SEQUENCE [LARGE SCALE GENOMIC DNA]</scope>
    <source>
        <strain evidence="2 3">NBRC 100172</strain>
    </source>
</reference>
<feature type="transmembrane region" description="Helical" evidence="1">
    <location>
        <begin position="166"/>
        <end position="186"/>
    </location>
</feature>
<comment type="caution">
    <text evidence="2">The sequence shown here is derived from an EMBL/GenBank/DDBJ whole genome shotgun (WGS) entry which is preliminary data.</text>
</comment>
<keyword evidence="1" id="KW-0472">Membrane</keyword>
<feature type="transmembrane region" description="Helical" evidence="1">
    <location>
        <begin position="18"/>
        <end position="39"/>
    </location>
</feature>
<keyword evidence="1" id="KW-1133">Transmembrane helix</keyword>
<dbReference type="PANTHER" id="PTHR37305">
    <property type="entry name" value="INTEGRAL MEMBRANE PROTEIN-RELATED"/>
    <property type="match status" value="1"/>
</dbReference>
<feature type="transmembrane region" description="Helical" evidence="1">
    <location>
        <begin position="97"/>
        <end position="121"/>
    </location>
</feature>
<proteinExistence type="predicted"/>
<evidence type="ECO:0000256" key="1">
    <source>
        <dbReference type="SAM" id="Phobius"/>
    </source>
</evidence>
<gene>
    <name evidence="2" type="ORF">CD32_18300</name>
</gene>
<dbReference type="RefSeq" id="WP_036157291.1">
    <property type="nucleotide sequence ID" value="NZ_AVCX01000002.1"/>
</dbReference>
<dbReference type="Proteomes" id="UP000030437">
    <property type="component" value="Unassembled WGS sequence"/>
</dbReference>
<dbReference type="Pfam" id="PF12730">
    <property type="entry name" value="ABC2_membrane_4"/>
    <property type="match status" value="1"/>
</dbReference>
<sequence>MLIRCISAEWLKLRHSRIWIILVTLPIISVLIGSANFYINQGVLAKEWYSLWSQVGLFYGEFFFPILISICCAYSWRLEHLNKNWNMIMTAPVSAASIFLSKMLVVGLLLIFVQILFFLLYLIGGKLVGLTSAPPSELFEWFIQGWIASLTISAMQLALSMRYRSFAVPIGIGLCATFLGLAMYVLDLGMLFPHSLLTTGMGVLSQSDFSSQSEYILFLITNLLYIIVISLVAIRWMRRKDVVA</sequence>
<feature type="transmembrane region" description="Helical" evidence="1">
    <location>
        <begin position="51"/>
        <end position="76"/>
    </location>
</feature>
<dbReference type="PANTHER" id="PTHR37305:SF1">
    <property type="entry name" value="MEMBRANE PROTEIN"/>
    <property type="match status" value="1"/>
</dbReference>
<accession>A0A0A3IJ26</accession>
<feature type="transmembrane region" description="Helical" evidence="1">
    <location>
        <begin position="215"/>
        <end position="234"/>
    </location>
</feature>
<dbReference type="EMBL" id="JPVP01000059">
    <property type="protein sequence ID" value="KGR82793.1"/>
    <property type="molecule type" value="Genomic_DNA"/>
</dbReference>
<dbReference type="AlphaFoldDB" id="A0A0A3IJ26"/>
<keyword evidence="1" id="KW-0812">Transmembrane</keyword>
<keyword evidence="3" id="KW-1185">Reference proteome</keyword>
<dbReference type="OrthoDB" id="9781996at2"/>
<dbReference type="CDD" id="cd21809">
    <property type="entry name" value="ABC-2_lan_permease-like"/>
    <property type="match status" value="1"/>
</dbReference>
<dbReference type="STRING" id="1220589.CD32_18300"/>
<feature type="transmembrane region" description="Helical" evidence="1">
    <location>
        <begin position="141"/>
        <end position="159"/>
    </location>
</feature>
<name>A0A0A3IJ26_9BACI</name>
<protein>
    <submittedName>
        <fullName evidence="2">Multidrug ABC transporter permease</fullName>
    </submittedName>
</protein>
<dbReference type="eggNOG" id="COG4200">
    <property type="taxonomic scope" value="Bacteria"/>
</dbReference>